<gene>
    <name evidence="1" type="ORF">KC01_LOCUS7268</name>
</gene>
<sequence>MGLSQDERWRLCDDIYNVMERPQKERVIQRSGPELRIRIDESNICSSLLAGWLQIRSLVISMPLGVIIDSSFADTDF</sequence>
<keyword evidence="2" id="KW-1185">Reference proteome</keyword>
<accession>A0AAV2JGS1</accession>
<proteinExistence type="predicted"/>
<dbReference type="AlphaFoldDB" id="A0AAV2JGS1"/>
<name>A0AAV2JGS1_KNICA</name>
<evidence type="ECO:0000313" key="2">
    <source>
        <dbReference type="Proteomes" id="UP001497482"/>
    </source>
</evidence>
<evidence type="ECO:0000313" key="1">
    <source>
        <dbReference type="EMBL" id="CAL1575766.1"/>
    </source>
</evidence>
<protein>
    <submittedName>
        <fullName evidence="1">Uncharacterized protein</fullName>
    </submittedName>
</protein>
<dbReference type="EMBL" id="OZ035834">
    <property type="protein sequence ID" value="CAL1575766.1"/>
    <property type="molecule type" value="Genomic_DNA"/>
</dbReference>
<reference evidence="1 2" key="1">
    <citation type="submission" date="2024-04" db="EMBL/GenBank/DDBJ databases">
        <authorList>
            <person name="Waldvogel A.-M."/>
            <person name="Schoenle A."/>
        </authorList>
    </citation>
    <scope>NUCLEOTIDE SEQUENCE [LARGE SCALE GENOMIC DNA]</scope>
</reference>
<organism evidence="1 2">
    <name type="scientific">Knipowitschia caucasica</name>
    <name type="common">Caucasian dwarf goby</name>
    <name type="synonym">Pomatoschistus caucasicus</name>
    <dbReference type="NCBI Taxonomy" id="637954"/>
    <lineage>
        <taxon>Eukaryota</taxon>
        <taxon>Metazoa</taxon>
        <taxon>Chordata</taxon>
        <taxon>Craniata</taxon>
        <taxon>Vertebrata</taxon>
        <taxon>Euteleostomi</taxon>
        <taxon>Actinopterygii</taxon>
        <taxon>Neopterygii</taxon>
        <taxon>Teleostei</taxon>
        <taxon>Neoteleostei</taxon>
        <taxon>Acanthomorphata</taxon>
        <taxon>Gobiaria</taxon>
        <taxon>Gobiiformes</taxon>
        <taxon>Gobioidei</taxon>
        <taxon>Gobiidae</taxon>
        <taxon>Gobiinae</taxon>
        <taxon>Knipowitschia</taxon>
    </lineage>
</organism>
<dbReference type="Proteomes" id="UP001497482">
    <property type="component" value="Chromosome 12"/>
</dbReference>